<feature type="region of interest" description="Disordered" evidence="1">
    <location>
        <begin position="68"/>
        <end position="110"/>
    </location>
</feature>
<dbReference type="RefSeq" id="WP_317641280.1">
    <property type="nucleotide sequence ID" value="NZ_JAPMIV010000040.1"/>
</dbReference>
<organism evidence="2 3">
    <name type="scientific">Deinococcus arenicola</name>
    <dbReference type="NCBI Taxonomy" id="2994950"/>
    <lineage>
        <taxon>Bacteria</taxon>
        <taxon>Thermotogati</taxon>
        <taxon>Deinococcota</taxon>
        <taxon>Deinococci</taxon>
        <taxon>Deinococcales</taxon>
        <taxon>Deinococcaceae</taxon>
        <taxon>Deinococcus</taxon>
    </lineage>
</organism>
<accession>A0ABU4DU25</accession>
<sequence>MKEKVKRILDLVRAGRLNLEDAGPLLAALSAKLALTDSDRELIDSLLAREELDTGQVAEHLLLLRGVRDIPPAPPRPPQPPGDFGTEDAQRGPAWTWESGNRSRAGRGGGIEGMVNRITESVERAVEGIVEGKSSAYDYGNARSGSARILQIRVESSAGDEYNANLPVSLAPHLHKLIPPHGLRALESAGFSVETLQLLIESDPPPGELISAEDSAGNEVRISLK</sequence>
<name>A0ABU4DU25_9DEIO</name>
<evidence type="ECO:0000313" key="3">
    <source>
        <dbReference type="Proteomes" id="UP001276150"/>
    </source>
</evidence>
<comment type="caution">
    <text evidence="2">The sequence shown here is derived from an EMBL/GenBank/DDBJ whole genome shotgun (WGS) entry which is preliminary data.</text>
</comment>
<gene>
    <name evidence="2" type="ORF">ORD21_15130</name>
</gene>
<evidence type="ECO:0000313" key="2">
    <source>
        <dbReference type="EMBL" id="MDV6375930.1"/>
    </source>
</evidence>
<dbReference type="EMBL" id="JAPMIV010000040">
    <property type="protein sequence ID" value="MDV6375930.1"/>
    <property type="molecule type" value="Genomic_DNA"/>
</dbReference>
<proteinExistence type="predicted"/>
<feature type="compositionally biased region" description="Pro residues" evidence="1">
    <location>
        <begin position="71"/>
        <end position="81"/>
    </location>
</feature>
<evidence type="ECO:0000256" key="1">
    <source>
        <dbReference type="SAM" id="MobiDB-lite"/>
    </source>
</evidence>
<protein>
    <submittedName>
        <fullName evidence="2">Uncharacterized protein</fullName>
    </submittedName>
</protein>
<reference evidence="2 3" key="1">
    <citation type="submission" date="2022-11" db="EMBL/GenBank/DDBJ databases">
        <title>Deinococcus ZS9-10, Low Temperature and Draught-tolerating, UV-resistant Bacteria from Continental Antarctica.</title>
        <authorList>
            <person name="Cheng L."/>
        </authorList>
    </citation>
    <scope>NUCLEOTIDE SEQUENCE [LARGE SCALE GENOMIC DNA]</scope>
    <source>
        <strain evidence="2 3">ZS9-10</strain>
    </source>
</reference>
<keyword evidence="3" id="KW-1185">Reference proteome</keyword>
<dbReference type="Proteomes" id="UP001276150">
    <property type="component" value="Unassembled WGS sequence"/>
</dbReference>